<evidence type="ECO:0000313" key="1">
    <source>
        <dbReference type="EMBL" id="KAL0377074.1"/>
    </source>
</evidence>
<proteinExistence type="predicted"/>
<organism evidence="1">
    <name type="scientific">Sesamum calycinum</name>
    <dbReference type="NCBI Taxonomy" id="2727403"/>
    <lineage>
        <taxon>Eukaryota</taxon>
        <taxon>Viridiplantae</taxon>
        <taxon>Streptophyta</taxon>
        <taxon>Embryophyta</taxon>
        <taxon>Tracheophyta</taxon>
        <taxon>Spermatophyta</taxon>
        <taxon>Magnoliopsida</taxon>
        <taxon>eudicotyledons</taxon>
        <taxon>Gunneridae</taxon>
        <taxon>Pentapetalae</taxon>
        <taxon>asterids</taxon>
        <taxon>lamiids</taxon>
        <taxon>Lamiales</taxon>
        <taxon>Pedaliaceae</taxon>
        <taxon>Sesamum</taxon>
    </lineage>
</organism>
<gene>
    <name evidence="1" type="ORF">Scaly_0825000</name>
</gene>
<accession>A0AAW2RAP3</accession>
<reference evidence="1" key="2">
    <citation type="journal article" date="2024" name="Plant">
        <title>Genomic evolution and insights into agronomic trait innovations of Sesamum species.</title>
        <authorList>
            <person name="Miao H."/>
            <person name="Wang L."/>
            <person name="Qu L."/>
            <person name="Liu H."/>
            <person name="Sun Y."/>
            <person name="Le M."/>
            <person name="Wang Q."/>
            <person name="Wei S."/>
            <person name="Zheng Y."/>
            <person name="Lin W."/>
            <person name="Duan Y."/>
            <person name="Cao H."/>
            <person name="Xiong S."/>
            <person name="Wang X."/>
            <person name="Wei L."/>
            <person name="Li C."/>
            <person name="Ma Q."/>
            <person name="Ju M."/>
            <person name="Zhao R."/>
            <person name="Li G."/>
            <person name="Mu C."/>
            <person name="Tian Q."/>
            <person name="Mei H."/>
            <person name="Zhang T."/>
            <person name="Gao T."/>
            <person name="Zhang H."/>
        </authorList>
    </citation>
    <scope>NUCLEOTIDE SEQUENCE</scope>
    <source>
        <strain evidence="1">KEN8</strain>
    </source>
</reference>
<comment type="caution">
    <text evidence="1">The sequence shown here is derived from an EMBL/GenBank/DDBJ whole genome shotgun (WGS) entry which is preliminary data.</text>
</comment>
<sequence>MGSRGVLNSILRHKYFPHSSFFESRLRSSPSYTCRSLWGSRDVLAAGFQWKLGYGNLILIMGHLWISRLDSFQSICCLNSLPQDTKLSALLNADQEWNVDLVHAEFCSLDAECILGTSLQDGERDNLEGHFERQGRFSIQSAYCGVSRLRGLIECSNCDQS</sequence>
<name>A0AAW2RAP3_9LAMI</name>
<dbReference type="AlphaFoldDB" id="A0AAW2RAP3"/>
<protein>
    <submittedName>
        <fullName evidence="1">Uncharacterized protein</fullName>
    </submittedName>
</protein>
<reference evidence="1" key="1">
    <citation type="submission" date="2020-06" db="EMBL/GenBank/DDBJ databases">
        <authorList>
            <person name="Li T."/>
            <person name="Hu X."/>
            <person name="Zhang T."/>
            <person name="Song X."/>
            <person name="Zhang H."/>
            <person name="Dai N."/>
            <person name="Sheng W."/>
            <person name="Hou X."/>
            <person name="Wei L."/>
        </authorList>
    </citation>
    <scope>NUCLEOTIDE SEQUENCE</scope>
    <source>
        <strain evidence="1">KEN8</strain>
        <tissue evidence="1">Leaf</tissue>
    </source>
</reference>
<dbReference type="EMBL" id="JACGWM010000004">
    <property type="protein sequence ID" value="KAL0377074.1"/>
    <property type="molecule type" value="Genomic_DNA"/>
</dbReference>